<protein>
    <submittedName>
        <fullName evidence="1">Uncharacterized protein</fullName>
    </submittedName>
</protein>
<sequence length="68" mass="7720">MGAGHLRKHEARYLHVPDAMLKDVARKIGDAILEGPHRKRWGPSRFEGSPPTRFPHVRLGVRRGPYLA</sequence>
<evidence type="ECO:0000313" key="2">
    <source>
        <dbReference type="Proteomes" id="UP000430079"/>
    </source>
</evidence>
<dbReference type="AlphaFoldDB" id="A0A640SXF7"/>
<keyword evidence="2" id="KW-1185">Reference proteome</keyword>
<organism evidence="1 2">
    <name type="scientific">Streptomyces glebosus</name>
    <dbReference type="NCBI Taxonomy" id="249580"/>
    <lineage>
        <taxon>Bacteria</taxon>
        <taxon>Bacillati</taxon>
        <taxon>Actinomycetota</taxon>
        <taxon>Actinomycetes</taxon>
        <taxon>Kitasatosporales</taxon>
        <taxon>Streptomycetaceae</taxon>
        <taxon>Streptomyces</taxon>
    </lineage>
</organism>
<proteinExistence type="predicted"/>
<gene>
    <name evidence="1" type="ORF">Sgleb_37750</name>
</gene>
<comment type="caution">
    <text evidence="1">The sequence shown here is derived from an EMBL/GenBank/DDBJ whole genome shotgun (WGS) entry which is preliminary data.</text>
</comment>
<accession>A0A640SXF7</accession>
<dbReference type="EMBL" id="BLIO01000001">
    <property type="protein sequence ID" value="GFE15728.1"/>
    <property type="molecule type" value="Genomic_DNA"/>
</dbReference>
<name>A0A640SXF7_9ACTN</name>
<dbReference type="Proteomes" id="UP000430079">
    <property type="component" value="Unassembled WGS sequence"/>
</dbReference>
<reference evidence="1 2" key="1">
    <citation type="submission" date="2019-12" db="EMBL/GenBank/DDBJ databases">
        <title>Whole genome shotgun sequence of Streptomyces hygroscopicus subsp. glebosus NBRC 13786.</title>
        <authorList>
            <person name="Ichikawa N."/>
            <person name="Kimura A."/>
            <person name="Kitahashi Y."/>
            <person name="Komaki H."/>
            <person name="Tamura T."/>
        </authorList>
    </citation>
    <scope>NUCLEOTIDE SEQUENCE [LARGE SCALE GENOMIC DNA]</scope>
    <source>
        <strain evidence="1 2">NBRC 13786</strain>
    </source>
</reference>
<evidence type="ECO:0000313" key="1">
    <source>
        <dbReference type="EMBL" id="GFE15728.1"/>
    </source>
</evidence>